<gene>
    <name evidence="1" type="ORF">LIER_39647</name>
</gene>
<accession>A0AAV3QKN3</accession>
<reference evidence="1 2" key="1">
    <citation type="submission" date="2024-01" db="EMBL/GenBank/DDBJ databases">
        <title>The complete chloroplast genome sequence of Lithospermum erythrorhizon: insights into the phylogenetic relationship among Boraginaceae species and the maternal lineages of purple gromwells.</title>
        <authorList>
            <person name="Okada T."/>
            <person name="Watanabe K."/>
        </authorList>
    </citation>
    <scope>NUCLEOTIDE SEQUENCE [LARGE SCALE GENOMIC DNA]</scope>
</reference>
<evidence type="ECO:0000313" key="1">
    <source>
        <dbReference type="EMBL" id="GAA0163708.1"/>
    </source>
</evidence>
<keyword evidence="2" id="KW-1185">Reference proteome</keyword>
<proteinExistence type="predicted"/>
<dbReference type="AlphaFoldDB" id="A0AAV3QKN3"/>
<protein>
    <submittedName>
        <fullName evidence="1">Uncharacterized protein</fullName>
    </submittedName>
</protein>
<name>A0AAV3QKN3_LITER</name>
<dbReference type="EMBL" id="BAABME010021590">
    <property type="protein sequence ID" value="GAA0163708.1"/>
    <property type="molecule type" value="Genomic_DNA"/>
</dbReference>
<dbReference type="Proteomes" id="UP001454036">
    <property type="component" value="Unassembled WGS sequence"/>
</dbReference>
<organism evidence="1 2">
    <name type="scientific">Lithospermum erythrorhizon</name>
    <name type="common">Purple gromwell</name>
    <name type="synonym">Lithospermum officinale var. erythrorhizon</name>
    <dbReference type="NCBI Taxonomy" id="34254"/>
    <lineage>
        <taxon>Eukaryota</taxon>
        <taxon>Viridiplantae</taxon>
        <taxon>Streptophyta</taxon>
        <taxon>Embryophyta</taxon>
        <taxon>Tracheophyta</taxon>
        <taxon>Spermatophyta</taxon>
        <taxon>Magnoliopsida</taxon>
        <taxon>eudicotyledons</taxon>
        <taxon>Gunneridae</taxon>
        <taxon>Pentapetalae</taxon>
        <taxon>asterids</taxon>
        <taxon>lamiids</taxon>
        <taxon>Boraginales</taxon>
        <taxon>Boraginaceae</taxon>
        <taxon>Boraginoideae</taxon>
        <taxon>Lithospermeae</taxon>
        <taxon>Lithospermum</taxon>
    </lineage>
</organism>
<sequence length="98" mass="11259">MNSGVDFDHGNDMMDMLREGRSYPVDETLNSNESGGPNDDTKKFFRLMEEVEVELYPGCKKISKLSVIVRLLQEKSLHKIFVMLESGWHLMGLTHIEI</sequence>
<evidence type="ECO:0000313" key="2">
    <source>
        <dbReference type="Proteomes" id="UP001454036"/>
    </source>
</evidence>
<comment type="caution">
    <text evidence="1">The sequence shown here is derived from an EMBL/GenBank/DDBJ whole genome shotgun (WGS) entry which is preliminary data.</text>
</comment>